<dbReference type="EMBL" id="QBIY01013193">
    <property type="protein sequence ID" value="RXN10627.1"/>
    <property type="molecule type" value="Genomic_DNA"/>
</dbReference>
<name>A0A498LZS3_LABRO</name>
<evidence type="ECO:0000313" key="2">
    <source>
        <dbReference type="Proteomes" id="UP000290572"/>
    </source>
</evidence>
<dbReference type="AlphaFoldDB" id="A0A498LZS3"/>
<gene>
    <name evidence="1" type="ORF">ROHU_010867</name>
</gene>
<evidence type="ECO:0000313" key="1">
    <source>
        <dbReference type="EMBL" id="RXN10627.1"/>
    </source>
</evidence>
<accession>A0A498LZS3</accession>
<protein>
    <submittedName>
        <fullName evidence="1">Putative cystatin-A-like protein</fullName>
    </submittedName>
</protein>
<organism evidence="1 2">
    <name type="scientific">Labeo rohita</name>
    <name type="common">Indian major carp</name>
    <name type="synonym">Cyprinus rohita</name>
    <dbReference type="NCBI Taxonomy" id="84645"/>
    <lineage>
        <taxon>Eukaryota</taxon>
        <taxon>Metazoa</taxon>
        <taxon>Chordata</taxon>
        <taxon>Craniata</taxon>
        <taxon>Vertebrata</taxon>
        <taxon>Euteleostomi</taxon>
        <taxon>Actinopterygii</taxon>
        <taxon>Neopterygii</taxon>
        <taxon>Teleostei</taxon>
        <taxon>Ostariophysi</taxon>
        <taxon>Cypriniformes</taxon>
        <taxon>Cyprinidae</taxon>
        <taxon>Labeoninae</taxon>
        <taxon>Labeonini</taxon>
        <taxon>Labeo</taxon>
    </lineage>
</organism>
<sequence length="101" mass="11355">MLPLKPHSLFRCRSSACSHRSLYLYFPLISTFHCHSSAHFHKPTSSFQMPQQCLLPLALQCIVDVEGEECVHAKISQAGGGELNVEAIRYPKNMDDPLVPF</sequence>
<dbReference type="Proteomes" id="UP000290572">
    <property type="component" value="Unassembled WGS sequence"/>
</dbReference>
<keyword evidence="2" id="KW-1185">Reference proteome</keyword>
<comment type="caution">
    <text evidence="1">The sequence shown here is derived from an EMBL/GenBank/DDBJ whole genome shotgun (WGS) entry which is preliminary data.</text>
</comment>
<reference evidence="1 2" key="1">
    <citation type="submission" date="2018-03" db="EMBL/GenBank/DDBJ databases">
        <title>Draft genome sequence of Rohu Carp (Labeo rohita).</title>
        <authorList>
            <person name="Das P."/>
            <person name="Kushwaha B."/>
            <person name="Joshi C.G."/>
            <person name="Kumar D."/>
            <person name="Nagpure N.S."/>
            <person name="Sahoo L."/>
            <person name="Das S.P."/>
            <person name="Bit A."/>
            <person name="Patnaik S."/>
            <person name="Meher P.K."/>
            <person name="Jayasankar P."/>
            <person name="Koringa P.G."/>
            <person name="Patel N.V."/>
            <person name="Hinsu A.T."/>
            <person name="Kumar R."/>
            <person name="Pandey M."/>
            <person name="Agarwal S."/>
            <person name="Srivastava S."/>
            <person name="Singh M."/>
            <person name="Iquebal M.A."/>
            <person name="Jaiswal S."/>
            <person name="Angadi U.B."/>
            <person name="Kumar N."/>
            <person name="Raza M."/>
            <person name="Shah T.M."/>
            <person name="Rai A."/>
            <person name="Jena J.K."/>
        </authorList>
    </citation>
    <scope>NUCLEOTIDE SEQUENCE [LARGE SCALE GENOMIC DNA]</scope>
    <source>
        <strain evidence="1">DASCIFA01</strain>
        <tissue evidence="1">Testis</tissue>
    </source>
</reference>
<proteinExistence type="predicted"/>